<evidence type="ECO:0000256" key="2">
    <source>
        <dbReference type="ARBA" id="ARBA00022517"/>
    </source>
</evidence>
<dbReference type="Pfam" id="PF04900">
    <property type="entry name" value="Fcf1"/>
    <property type="match status" value="1"/>
</dbReference>
<keyword evidence="3" id="KW-0698">rRNA processing</keyword>
<evidence type="ECO:0000256" key="6">
    <source>
        <dbReference type="ARBA" id="ARBA00038503"/>
    </source>
</evidence>
<evidence type="ECO:0000256" key="7">
    <source>
        <dbReference type="ARBA" id="ARBA00076388"/>
    </source>
</evidence>
<keyword evidence="2" id="KW-0690">Ribosome biogenesis</keyword>
<dbReference type="InterPro" id="IPR006984">
    <property type="entry name" value="Fcf1/UTP23"/>
</dbReference>
<accession>A0A7D9D1J0</accession>
<dbReference type="InterPro" id="IPR057776">
    <property type="entry name" value="UTP23_sensor"/>
</dbReference>
<evidence type="ECO:0000313" key="10">
    <source>
        <dbReference type="EMBL" id="VUG20419.1"/>
    </source>
</evidence>
<dbReference type="SUPFAM" id="SSF88723">
    <property type="entry name" value="PIN domain-like"/>
    <property type="match status" value="1"/>
</dbReference>
<name>A0A7D9D1J0_DEKBR</name>
<feature type="compositionally biased region" description="Basic residues" evidence="8">
    <location>
        <begin position="235"/>
        <end position="245"/>
    </location>
</feature>
<evidence type="ECO:0000259" key="9">
    <source>
        <dbReference type="Pfam" id="PF24779"/>
    </source>
</evidence>
<protein>
    <recommendedName>
        <fullName evidence="7">U three protein 23</fullName>
    </recommendedName>
</protein>
<keyword evidence="11" id="KW-1185">Reference proteome</keyword>
<dbReference type="AlphaFoldDB" id="A0A7D9D1J0"/>
<dbReference type="GO" id="GO:0006364">
    <property type="term" value="P:rRNA processing"/>
    <property type="evidence" value="ECO:0007669"/>
    <property type="project" value="UniProtKB-KW"/>
</dbReference>
<evidence type="ECO:0000256" key="8">
    <source>
        <dbReference type="SAM" id="MobiDB-lite"/>
    </source>
</evidence>
<dbReference type="EMBL" id="CABFWN010000008">
    <property type="protein sequence ID" value="VUG20419.1"/>
    <property type="molecule type" value="Genomic_DNA"/>
</dbReference>
<comment type="function">
    <text evidence="5">Involved in rRNA-processing and ribosome biogenesis.</text>
</comment>
<dbReference type="InterPro" id="IPR029060">
    <property type="entry name" value="PIN-like_dom_sf"/>
</dbReference>
<dbReference type="GO" id="GO:0032040">
    <property type="term" value="C:small-subunit processome"/>
    <property type="evidence" value="ECO:0007669"/>
    <property type="project" value="InterPro"/>
</dbReference>
<reference evidence="10 11" key="1">
    <citation type="submission" date="2019-07" db="EMBL/GenBank/DDBJ databases">
        <authorList>
            <person name="Friedrich A."/>
            <person name="Schacherer J."/>
        </authorList>
    </citation>
    <scope>NUCLEOTIDE SEQUENCE [LARGE SCALE GENOMIC DNA]</scope>
</reference>
<evidence type="ECO:0000256" key="1">
    <source>
        <dbReference type="ARBA" id="ARBA00004604"/>
    </source>
</evidence>
<feature type="domain" description="UTP23 sensor motif region" evidence="9">
    <location>
        <begin position="197"/>
        <end position="216"/>
    </location>
</feature>
<dbReference type="Proteomes" id="UP000478008">
    <property type="component" value="Unassembled WGS sequence"/>
</dbReference>
<dbReference type="Pfam" id="PF24779">
    <property type="entry name" value="UTP23_sensor"/>
    <property type="match status" value="1"/>
</dbReference>
<gene>
    <name evidence="10" type="primary">UTP23</name>
    <name evidence="10" type="ORF">DEBR0S8_01288G</name>
</gene>
<keyword evidence="4" id="KW-0539">Nucleus</keyword>
<evidence type="ECO:0000256" key="3">
    <source>
        <dbReference type="ARBA" id="ARBA00022552"/>
    </source>
</evidence>
<proteinExistence type="inferred from homology"/>
<evidence type="ECO:0000256" key="4">
    <source>
        <dbReference type="ARBA" id="ARBA00023242"/>
    </source>
</evidence>
<evidence type="ECO:0000313" key="11">
    <source>
        <dbReference type="Proteomes" id="UP000478008"/>
    </source>
</evidence>
<feature type="compositionally biased region" description="Basic and acidic residues" evidence="8">
    <location>
        <begin position="284"/>
        <end position="312"/>
    </location>
</feature>
<dbReference type="CDD" id="cd09865">
    <property type="entry name" value="PIN_ScUtp23p-like"/>
    <property type="match status" value="1"/>
</dbReference>
<comment type="similarity">
    <text evidence="6">Belongs to the UTP23/FCF1 family. UTP23 subfamily.</text>
</comment>
<sequence length="312" mass="35675">MRQKRAKAYRKQMNVYKMTFKFKPPIQVLVDSDAILEAQKTKFDLNKGIARTVQMETKLFITQCCINHLYNSGNQEAIDIAKTMEKRRCHHDETKTSDDCISSITNVDGENKFRYVVVTQNAKLRRDLRQIPAVPLIYMNRSVMIMEPMSIATSRVVRAVERRKLTGGLNDARSAGLRDEDKETEEENANSEKRPERKRKRGPKGPNPLSMKKKKKKVADVDAKNDNSQSEGAKKTRKRRHRRRGKSDQAEKGESDANKEGKENEEEKSDSKERNEVSEIQNAEGKEEESGAGDKADGKADIQVDETQMKEN</sequence>
<organism evidence="10 11">
    <name type="scientific">Dekkera bruxellensis</name>
    <name type="common">Brettanomyces custersii</name>
    <dbReference type="NCBI Taxonomy" id="5007"/>
    <lineage>
        <taxon>Eukaryota</taxon>
        <taxon>Fungi</taxon>
        <taxon>Dikarya</taxon>
        <taxon>Ascomycota</taxon>
        <taxon>Saccharomycotina</taxon>
        <taxon>Pichiomycetes</taxon>
        <taxon>Pichiales</taxon>
        <taxon>Pichiaceae</taxon>
        <taxon>Brettanomyces</taxon>
    </lineage>
</organism>
<feature type="compositionally biased region" description="Basic and acidic residues" evidence="8">
    <location>
        <begin position="246"/>
        <end position="262"/>
    </location>
</feature>
<dbReference type="FunFam" id="3.40.50.1010:FF:000006">
    <property type="entry name" value="rRNA-processing protein UTP23 homolog"/>
    <property type="match status" value="1"/>
</dbReference>
<comment type="subcellular location">
    <subcellularLocation>
        <location evidence="1">Nucleus</location>
        <location evidence="1">Nucleolus</location>
    </subcellularLocation>
</comment>
<evidence type="ECO:0000256" key="5">
    <source>
        <dbReference type="ARBA" id="ARBA00037300"/>
    </source>
</evidence>
<feature type="region of interest" description="Disordered" evidence="8">
    <location>
        <begin position="170"/>
        <end position="312"/>
    </location>
</feature>
<dbReference type="PANTHER" id="PTHR12416">
    <property type="entry name" value="RRNA-PROCESSING PROTEIN UTP23 HOMOLOG"/>
    <property type="match status" value="1"/>
</dbReference>
<dbReference type="Gene3D" id="3.40.50.1010">
    <property type="entry name" value="5'-nuclease"/>
    <property type="match status" value="1"/>
</dbReference>